<evidence type="ECO:0000313" key="2">
    <source>
        <dbReference type="EMBL" id="KOO26283.1"/>
    </source>
</evidence>
<keyword evidence="3" id="KW-1185">Reference proteome</keyword>
<dbReference type="GO" id="GO:0003755">
    <property type="term" value="F:peptidyl-prolyl cis-trans isomerase activity"/>
    <property type="evidence" value="ECO:0007669"/>
    <property type="project" value="InterPro"/>
</dbReference>
<evidence type="ECO:0000313" key="3">
    <source>
        <dbReference type="Proteomes" id="UP000037460"/>
    </source>
</evidence>
<accession>A0A0M0JJ63</accession>
<dbReference type="SUPFAM" id="SSF50891">
    <property type="entry name" value="Cyclophilin-like"/>
    <property type="match status" value="1"/>
</dbReference>
<dbReference type="EMBL" id="JWZX01002872">
    <property type="protein sequence ID" value="KOO26283.1"/>
    <property type="molecule type" value="Genomic_DNA"/>
</dbReference>
<reference evidence="3" key="1">
    <citation type="journal article" date="2015" name="PLoS Genet.">
        <title>Genome Sequence and Transcriptome Analyses of Chrysochromulina tobin: Metabolic Tools for Enhanced Algal Fitness in the Prominent Order Prymnesiales (Haptophyceae).</title>
        <authorList>
            <person name="Hovde B.T."/>
            <person name="Deodato C.R."/>
            <person name="Hunsperger H.M."/>
            <person name="Ryken S.A."/>
            <person name="Yost W."/>
            <person name="Jha R.K."/>
            <person name="Patterson J."/>
            <person name="Monnat R.J. Jr."/>
            <person name="Barlow S.B."/>
            <person name="Starkenburg S.R."/>
            <person name="Cattolico R.A."/>
        </authorList>
    </citation>
    <scope>NUCLEOTIDE SEQUENCE</scope>
    <source>
        <strain evidence="3">CCMP291</strain>
    </source>
</reference>
<protein>
    <submittedName>
        <fullName evidence="2">Cyclophilin type peptidyl-prolyl cis-trans isomerase</fullName>
    </submittedName>
</protein>
<dbReference type="Proteomes" id="UP000037460">
    <property type="component" value="Unassembled WGS sequence"/>
</dbReference>
<dbReference type="Pfam" id="PF00160">
    <property type="entry name" value="Pro_isomerase"/>
    <property type="match status" value="1"/>
</dbReference>
<comment type="caution">
    <text evidence="2">The sequence shown here is derived from an EMBL/GenBank/DDBJ whole genome shotgun (WGS) entry which is preliminary data.</text>
</comment>
<dbReference type="AlphaFoldDB" id="A0A0M0JJ63"/>
<sequence>MLVAIMTYALLAQAGPDEEVISQGPGYRVQFDVKSYSGKASFVVTAHHDWAPFACARFMQLVKRGFYNDTRIFLINDRYLQLGLKGGSHAQELLERVKKEDASTGEPLEHLPGRIAFVPTKTEQKWERDEKQKGDPLYIEDGAGSTQLMIHFMDNTERLKDEGVRPFGEIEGTGMATIRKFYKPTKDDSIDIETLMREDEGFNKYLDEQVPKLTKIVSAKVLETWKSRQLLVKKKKAKDEV</sequence>
<keyword evidence="2" id="KW-0413">Isomerase</keyword>
<organism evidence="2 3">
    <name type="scientific">Chrysochromulina tobinii</name>
    <dbReference type="NCBI Taxonomy" id="1460289"/>
    <lineage>
        <taxon>Eukaryota</taxon>
        <taxon>Haptista</taxon>
        <taxon>Haptophyta</taxon>
        <taxon>Prymnesiophyceae</taxon>
        <taxon>Prymnesiales</taxon>
        <taxon>Chrysochromulinaceae</taxon>
        <taxon>Chrysochromulina</taxon>
    </lineage>
</organism>
<name>A0A0M0JJ63_9EUKA</name>
<dbReference type="Gene3D" id="2.40.100.10">
    <property type="entry name" value="Cyclophilin-like"/>
    <property type="match status" value="1"/>
</dbReference>
<proteinExistence type="predicted"/>
<evidence type="ECO:0000259" key="1">
    <source>
        <dbReference type="Pfam" id="PF00160"/>
    </source>
</evidence>
<gene>
    <name evidence="2" type="ORF">Ctob_006468</name>
</gene>
<dbReference type="InterPro" id="IPR002130">
    <property type="entry name" value="Cyclophilin-type_PPIase_dom"/>
</dbReference>
<feature type="domain" description="PPIase cyclophilin-type" evidence="1">
    <location>
        <begin position="39"/>
        <end position="188"/>
    </location>
</feature>
<dbReference type="InterPro" id="IPR029000">
    <property type="entry name" value="Cyclophilin-like_dom_sf"/>
</dbReference>